<evidence type="ECO:0000313" key="2">
    <source>
        <dbReference type="Proteomes" id="UP000015354"/>
    </source>
</evidence>
<gene>
    <name evidence="1" type="ORF">STCU_03575</name>
</gene>
<name>S9VW07_9TRYP</name>
<sequence length="119" mass="13610">MRHCGMSHNRPAVTLEEQLKRVSVQDIQRVSPAEVEALQRRLSPQELEAAMRVMLEENRFLDVLASSQPSTWSVAAQHLTALQTQNVVALVKERLILLYNVLPYVSEEFLHLMGRTFRG</sequence>
<accession>S9VW07</accession>
<keyword evidence="2" id="KW-1185">Reference proteome</keyword>
<dbReference type="OrthoDB" id="272803at2759"/>
<organism evidence="1 2">
    <name type="scientific">Strigomonas culicis</name>
    <dbReference type="NCBI Taxonomy" id="28005"/>
    <lineage>
        <taxon>Eukaryota</taxon>
        <taxon>Discoba</taxon>
        <taxon>Euglenozoa</taxon>
        <taxon>Kinetoplastea</taxon>
        <taxon>Metakinetoplastina</taxon>
        <taxon>Trypanosomatida</taxon>
        <taxon>Trypanosomatidae</taxon>
        <taxon>Strigomonadinae</taxon>
        <taxon>Strigomonas</taxon>
    </lineage>
</organism>
<proteinExistence type="predicted"/>
<dbReference type="Proteomes" id="UP000015354">
    <property type="component" value="Unassembled WGS sequence"/>
</dbReference>
<protein>
    <submittedName>
        <fullName evidence="1">Uncharacterized protein</fullName>
    </submittedName>
</protein>
<comment type="caution">
    <text evidence="1">The sequence shown here is derived from an EMBL/GenBank/DDBJ whole genome shotgun (WGS) entry which is preliminary data.</text>
</comment>
<evidence type="ECO:0000313" key="1">
    <source>
        <dbReference type="EMBL" id="EPY31196.1"/>
    </source>
</evidence>
<dbReference type="EMBL" id="ATMH01003575">
    <property type="protein sequence ID" value="EPY31196.1"/>
    <property type="molecule type" value="Genomic_DNA"/>
</dbReference>
<dbReference type="AlphaFoldDB" id="S9VW07"/>
<reference evidence="1 2" key="1">
    <citation type="journal article" date="2013" name="PLoS ONE">
        <title>Predicting the Proteins of Angomonas deanei, Strigomonas culicis and Their Respective Endosymbionts Reveals New Aspects of the Trypanosomatidae Family.</title>
        <authorList>
            <person name="Motta M.C."/>
            <person name="Martins A.C."/>
            <person name="de Souza S.S."/>
            <person name="Catta-Preta C.M."/>
            <person name="Silva R."/>
            <person name="Klein C.C."/>
            <person name="de Almeida L.G."/>
            <person name="de Lima Cunha O."/>
            <person name="Ciapina L.P."/>
            <person name="Brocchi M."/>
            <person name="Colabardini A.C."/>
            <person name="de Araujo Lima B."/>
            <person name="Machado C.R."/>
            <person name="de Almeida Soares C.M."/>
            <person name="Probst C.M."/>
            <person name="de Menezes C.B."/>
            <person name="Thompson C.E."/>
            <person name="Bartholomeu D.C."/>
            <person name="Gradia D.F."/>
            <person name="Pavoni D.P."/>
            <person name="Grisard E.C."/>
            <person name="Fantinatti-Garboggini F."/>
            <person name="Marchini F.K."/>
            <person name="Rodrigues-Luiz G.F."/>
            <person name="Wagner G."/>
            <person name="Goldman G.H."/>
            <person name="Fietto J.L."/>
            <person name="Elias M.C."/>
            <person name="Goldman M.H."/>
            <person name="Sagot M.F."/>
            <person name="Pereira M."/>
            <person name="Stoco P.H."/>
            <person name="de Mendonca-Neto R.P."/>
            <person name="Teixeira S.M."/>
            <person name="Maciel T.E."/>
            <person name="de Oliveira Mendes T.A."/>
            <person name="Urmenyi T.P."/>
            <person name="de Souza W."/>
            <person name="Schenkman S."/>
            <person name="de Vasconcelos A.T."/>
        </authorList>
    </citation>
    <scope>NUCLEOTIDE SEQUENCE [LARGE SCALE GENOMIC DNA]</scope>
</reference>